<dbReference type="GO" id="GO:0004930">
    <property type="term" value="F:G protein-coupled receptor activity"/>
    <property type="evidence" value="ECO:0007669"/>
    <property type="project" value="InterPro"/>
</dbReference>
<evidence type="ECO:0000256" key="5">
    <source>
        <dbReference type="ARBA" id="ARBA00023136"/>
    </source>
</evidence>
<feature type="transmembrane region" description="Helical" evidence="6">
    <location>
        <begin position="173"/>
        <end position="191"/>
    </location>
</feature>
<evidence type="ECO:0000313" key="8">
    <source>
        <dbReference type="EMBL" id="CAH3148444.1"/>
    </source>
</evidence>
<feature type="transmembrane region" description="Helical" evidence="6">
    <location>
        <begin position="63"/>
        <end position="86"/>
    </location>
</feature>
<dbReference type="PRINTS" id="PR00237">
    <property type="entry name" value="GPCRRHODOPSN"/>
</dbReference>
<dbReference type="AlphaFoldDB" id="A0AAU9XKB9"/>
<dbReference type="GO" id="GO:0005886">
    <property type="term" value="C:plasma membrane"/>
    <property type="evidence" value="ECO:0007669"/>
    <property type="project" value="UniProtKB-SubCell"/>
</dbReference>
<evidence type="ECO:0000313" key="9">
    <source>
        <dbReference type="Proteomes" id="UP001159428"/>
    </source>
</evidence>
<dbReference type="InterPro" id="IPR000276">
    <property type="entry name" value="GPCR_Rhodpsn"/>
</dbReference>
<evidence type="ECO:0000259" key="7">
    <source>
        <dbReference type="PROSITE" id="PS50262"/>
    </source>
</evidence>
<accession>A0AAU9XKB9</accession>
<keyword evidence="9" id="KW-1185">Reference proteome</keyword>
<dbReference type="PANTHER" id="PTHR22750">
    <property type="entry name" value="G-PROTEIN COUPLED RECEPTOR"/>
    <property type="match status" value="1"/>
</dbReference>
<evidence type="ECO:0000256" key="6">
    <source>
        <dbReference type="SAM" id="Phobius"/>
    </source>
</evidence>
<dbReference type="InterPro" id="IPR017452">
    <property type="entry name" value="GPCR_Rhodpsn_7TM"/>
</dbReference>
<feature type="transmembrane region" description="Helical" evidence="6">
    <location>
        <begin position="231"/>
        <end position="255"/>
    </location>
</feature>
<comment type="caution">
    <text evidence="8">The sequence shown here is derived from an EMBL/GenBank/DDBJ whole genome shotgun (WGS) entry which is preliminary data.</text>
</comment>
<feature type="non-terminal residue" evidence="8">
    <location>
        <position position="297"/>
    </location>
</feature>
<protein>
    <recommendedName>
        <fullName evidence="7">G-protein coupled receptors family 1 profile domain-containing protein</fullName>
    </recommendedName>
</protein>
<feature type="transmembrane region" description="Helical" evidence="6">
    <location>
        <begin position="106"/>
        <end position="125"/>
    </location>
</feature>
<evidence type="ECO:0000256" key="3">
    <source>
        <dbReference type="ARBA" id="ARBA00022692"/>
    </source>
</evidence>
<comment type="subcellular location">
    <subcellularLocation>
        <location evidence="1">Cell membrane</location>
        <topology evidence="1">Multi-pass membrane protein</topology>
    </subcellularLocation>
</comment>
<organism evidence="8 9">
    <name type="scientific">Pocillopora meandrina</name>
    <dbReference type="NCBI Taxonomy" id="46732"/>
    <lineage>
        <taxon>Eukaryota</taxon>
        <taxon>Metazoa</taxon>
        <taxon>Cnidaria</taxon>
        <taxon>Anthozoa</taxon>
        <taxon>Hexacorallia</taxon>
        <taxon>Scleractinia</taxon>
        <taxon>Astrocoeniina</taxon>
        <taxon>Pocilloporidae</taxon>
        <taxon>Pocillopora</taxon>
    </lineage>
</organism>
<evidence type="ECO:0000256" key="1">
    <source>
        <dbReference type="ARBA" id="ARBA00004651"/>
    </source>
</evidence>
<dbReference type="CDD" id="cd00637">
    <property type="entry name" value="7tm_classA_rhodopsin-like"/>
    <property type="match status" value="1"/>
</dbReference>
<keyword evidence="3 6" id="KW-0812">Transmembrane</keyword>
<name>A0AAU9XKB9_9CNID</name>
<feature type="transmembrane region" description="Helical" evidence="6">
    <location>
        <begin position="261"/>
        <end position="284"/>
    </location>
</feature>
<keyword evidence="2" id="KW-1003">Cell membrane</keyword>
<feature type="transmembrane region" description="Helical" evidence="6">
    <location>
        <begin position="146"/>
        <end position="167"/>
    </location>
</feature>
<feature type="domain" description="G-protein coupled receptors family 1 profile" evidence="7">
    <location>
        <begin position="43"/>
        <end position="282"/>
    </location>
</feature>
<dbReference type="Gene3D" id="1.20.1070.10">
    <property type="entry name" value="Rhodopsin 7-helix transmembrane proteins"/>
    <property type="match status" value="1"/>
</dbReference>
<dbReference type="EMBL" id="CALNXJ010000044">
    <property type="protein sequence ID" value="CAH3148444.1"/>
    <property type="molecule type" value="Genomic_DNA"/>
</dbReference>
<evidence type="ECO:0000256" key="2">
    <source>
        <dbReference type="ARBA" id="ARBA00022475"/>
    </source>
</evidence>
<feature type="transmembrane region" description="Helical" evidence="6">
    <location>
        <begin position="25"/>
        <end position="51"/>
    </location>
</feature>
<sequence length="297" mass="34003">MNATLDCSTFHLLHYSFLQEFSKDLFILMCFIDAIIFFSATLGNTLILIALKKSQSIHSPSKALLSSLAFSDLGVGIIVAPLHFALTLGVIQEDPLQYYAPYQPTTMAGFIMASVSTLTSPAIALDRYLAFRLRIRYRHLVTLRRIVILLSSLWGTGIFFAVSWTLGRNINRIVGAFSTVLCTTTTLYFYLRTFFGLRRQTAQIQQQSRLRTNRRNIFSIPAYKKTVKNMFLIYCVISICYMPYLLAQMLIFFVGLNSSSFLVISFAYILILLNSMLNPIVYCWRIRDLKRQVLRIL</sequence>
<reference evidence="8 9" key="1">
    <citation type="submission" date="2022-05" db="EMBL/GenBank/DDBJ databases">
        <authorList>
            <consortium name="Genoscope - CEA"/>
            <person name="William W."/>
        </authorList>
    </citation>
    <scope>NUCLEOTIDE SEQUENCE [LARGE SCALE GENOMIC DNA]</scope>
</reference>
<proteinExistence type="predicted"/>
<keyword evidence="4 6" id="KW-1133">Transmembrane helix</keyword>
<gene>
    <name evidence="8" type="ORF">PMEA_00023887</name>
</gene>
<dbReference type="Pfam" id="PF00001">
    <property type="entry name" value="7tm_1"/>
    <property type="match status" value="1"/>
</dbReference>
<evidence type="ECO:0000256" key="4">
    <source>
        <dbReference type="ARBA" id="ARBA00022989"/>
    </source>
</evidence>
<dbReference type="PROSITE" id="PS50262">
    <property type="entry name" value="G_PROTEIN_RECEP_F1_2"/>
    <property type="match status" value="1"/>
</dbReference>
<dbReference type="SUPFAM" id="SSF81321">
    <property type="entry name" value="Family A G protein-coupled receptor-like"/>
    <property type="match status" value="1"/>
</dbReference>
<dbReference type="Proteomes" id="UP001159428">
    <property type="component" value="Unassembled WGS sequence"/>
</dbReference>
<keyword evidence="5 6" id="KW-0472">Membrane</keyword>